<proteinExistence type="predicted"/>
<accession>A0A813LEL0</accession>
<dbReference type="Pfam" id="PF01569">
    <property type="entry name" value="PAP2"/>
    <property type="match status" value="1"/>
</dbReference>
<dbReference type="Proteomes" id="UP000626109">
    <property type="component" value="Unassembled WGS sequence"/>
</dbReference>
<dbReference type="SUPFAM" id="SSF48317">
    <property type="entry name" value="Acid phosphatase/Vanadium-dependent haloperoxidase"/>
    <property type="match status" value="1"/>
</dbReference>
<keyword evidence="1" id="KW-0472">Membrane</keyword>
<dbReference type="InterPro" id="IPR000326">
    <property type="entry name" value="PAP2/HPO"/>
</dbReference>
<feature type="domain" description="Phosphatidic acid phosphatase type 2/haloperoxidase" evidence="2">
    <location>
        <begin position="13"/>
        <end position="129"/>
    </location>
</feature>
<feature type="transmembrane region" description="Helical" evidence="1">
    <location>
        <begin position="117"/>
        <end position="135"/>
    </location>
</feature>
<reference evidence="3" key="1">
    <citation type="submission" date="2021-02" db="EMBL/GenBank/DDBJ databases">
        <authorList>
            <person name="Dougan E. K."/>
            <person name="Rhodes N."/>
            <person name="Thang M."/>
            <person name="Chan C."/>
        </authorList>
    </citation>
    <scope>NUCLEOTIDE SEQUENCE</scope>
</reference>
<dbReference type="AlphaFoldDB" id="A0A813LEL0"/>
<dbReference type="CDD" id="cd01610">
    <property type="entry name" value="PAP2_like"/>
    <property type="match status" value="1"/>
</dbReference>
<evidence type="ECO:0000313" key="3">
    <source>
        <dbReference type="EMBL" id="CAE8725755.1"/>
    </source>
</evidence>
<evidence type="ECO:0000256" key="1">
    <source>
        <dbReference type="SAM" id="Phobius"/>
    </source>
</evidence>
<gene>
    <name evidence="3" type="ORF">PGLA2088_LOCUS44263</name>
</gene>
<protein>
    <recommendedName>
        <fullName evidence="2">Phosphatidic acid phosphatase type 2/haloperoxidase domain-containing protein</fullName>
    </recommendedName>
</protein>
<organism evidence="3 4">
    <name type="scientific">Polarella glacialis</name>
    <name type="common">Dinoflagellate</name>
    <dbReference type="NCBI Taxonomy" id="89957"/>
    <lineage>
        <taxon>Eukaryota</taxon>
        <taxon>Sar</taxon>
        <taxon>Alveolata</taxon>
        <taxon>Dinophyceae</taxon>
        <taxon>Suessiales</taxon>
        <taxon>Suessiaceae</taxon>
        <taxon>Polarella</taxon>
    </lineage>
</organism>
<sequence length="178" mass="19477">MMSILQLVRRDMAPLCTLGVIAANVLTKALKLGVKMALPPVIWQRPVGSTRNEEDPGFPSSHTSIMTFVCVYFAIYFRLHLGYSFAFATLVAIGPSSLMAAARIWDKDHTPLQTLAGLVWGSSLGAWWALIGPRLRGILEWAEPQPWAMVVLCFAVGLPMFTKPLGVRLPGSPFLPKG</sequence>
<dbReference type="SMART" id="SM00014">
    <property type="entry name" value="acidPPc"/>
    <property type="match status" value="1"/>
</dbReference>
<keyword evidence="1" id="KW-1133">Transmembrane helix</keyword>
<evidence type="ECO:0000313" key="4">
    <source>
        <dbReference type="Proteomes" id="UP000626109"/>
    </source>
</evidence>
<evidence type="ECO:0000259" key="2">
    <source>
        <dbReference type="SMART" id="SM00014"/>
    </source>
</evidence>
<name>A0A813LEL0_POLGL</name>
<comment type="caution">
    <text evidence="3">The sequence shown here is derived from an EMBL/GenBank/DDBJ whole genome shotgun (WGS) entry which is preliminary data.</text>
</comment>
<dbReference type="InterPro" id="IPR036938">
    <property type="entry name" value="PAP2/HPO_sf"/>
</dbReference>
<dbReference type="EMBL" id="CAJNNW010035116">
    <property type="protein sequence ID" value="CAE8725755.1"/>
    <property type="molecule type" value="Genomic_DNA"/>
</dbReference>
<keyword evidence="1" id="KW-0812">Transmembrane</keyword>
<dbReference type="Gene3D" id="1.20.144.10">
    <property type="entry name" value="Phosphatidic acid phosphatase type 2/haloperoxidase"/>
    <property type="match status" value="1"/>
</dbReference>